<dbReference type="Gene3D" id="1.10.1740.10">
    <property type="match status" value="1"/>
</dbReference>
<evidence type="ECO:0000259" key="6">
    <source>
        <dbReference type="Pfam" id="PF04542"/>
    </source>
</evidence>
<dbReference type="InterPro" id="IPR039425">
    <property type="entry name" value="RNA_pol_sigma-70-like"/>
</dbReference>
<keyword evidence="2" id="KW-0805">Transcription regulation</keyword>
<protein>
    <submittedName>
        <fullName evidence="8">Sigma-70 family RNA polymerase sigma factor</fullName>
    </submittedName>
</protein>
<keyword evidence="9" id="KW-1185">Reference proteome</keyword>
<evidence type="ECO:0000313" key="9">
    <source>
        <dbReference type="Proteomes" id="UP001371305"/>
    </source>
</evidence>
<dbReference type="RefSeq" id="WP_341406218.1">
    <property type="nucleotide sequence ID" value="NZ_JBBUKT010000007.1"/>
</dbReference>
<dbReference type="Gene3D" id="1.10.10.10">
    <property type="entry name" value="Winged helix-like DNA-binding domain superfamily/Winged helix DNA-binding domain"/>
    <property type="match status" value="1"/>
</dbReference>
<dbReference type="Proteomes" id="UP001371305">
    <property type="component" value="Unassembled WGS sequence"/>
</dbReference>
<comment type="caution">
    <text evidence="8">The sequence shown here is derived from an EMBL/GenBank/DDBJ whole genome shotgun (WGS) entry which is preliminary data.</text>
</comment>
<dbReference type="InterPro" id="IPR013324">
    <property type="entry name" value="RNA_pol_sigma_r3/r4-like"/>
</dbReference>
<comment type="similarity">
    <text evidence="1">Belongs to the sigma-70 factor family. ECF subfamily.</text>
</comment>
<dbReference type="Pfam" id="PF08281">
    <property type="entry name" value="Sigma70_r4_2"/>
    <property type="match status" value="1"/>
</dbReference>
<dbReference type="SUPFAM" id="SSF88946">
    <property type="entry name" value="Sigma2 domain of RNA polymerase sigma factors"/>
    <property type="match status" value="1"/>
</dbReference>
<sequence>MKPTFSQDNPEPLVPTCGTPSRDAAEGMVETREEFVERALAEYESPLVGYAYGFVHDLERARDIVQDTFIRLCQQDVAKVKDGLKTWLFTVCRNRALDVLRKESRVSPLDDDQLKRRPAEAFSPDESLEHSERIAAVMRYLDRLSENQRTVILMKFRDGLSYNEICETTGLSSGNVGFLIHAGLKRLRELLPSEFLER</sequence>
<dbReference type="SUPFAM" id="SSF88659">
    <property type="entry name" value="Sigma3 and sigma4 domains of RNA polymerase sigma factors"/>
    <property type="match status" value="1"/>
</dbReference>
<dbReference type="InterPro" id="IPR014284">
    <property type="entry name" value="RNA_pol_sigma-70_dom"/>
</dbReference>
<dbReference type="Pfam" id="PF04542">
    <property type="entry name" value="Sigma70_r2"/>
    <property type="match status" value="1"/>
</dbReference>
<keyword evidence="4" id="KW-0804">Transcription</keyword>
<evidence type="ECO:0000256" key="1">
    <source>
        <dbReference type="ARBA" id="ARBA00010641"/>
    </source>
</evidence>
<dbReference type="InterPro" id="IPR013249">
    <property type="entry name" value="RNA_pol_sigma70_r4_t2"/>
</dbReference>
<dbReference type="InterPro" id="IPR007627">
    <property type="entry name" value="RNA_pol_sigma70_r2"/>
</dbReference>
<evidence type="ECO:0000259" key="7">
    <source>
        <dbReference type="Pfam" id="PF08281"/>
    </source>
</evidence>
<dbReference type="CDD" id="cd06171">
    <property type="entry name" value="Sigma70_r4"/>
    <property type="match status" value="1"/>
</dbReference>
<dbReference type="NCBIfam" id="TIGR02937">
    <property type="entry name" value="sigma70-ECF"/>
    <property type="match status" value="1"/>
</dbReference>
<evidence type="ECO:0000256" key="4">
    <source>
        <dbReference type="ARBA" id="ARBA00023163"/>
    </source>
</evidence>
<dbReference type="PANTHER" id="PTHR43133">
    <property type="entry name" value="RNA POLYMERASE ECF-TYPE SIGMA FACTO"/>
    <property type="match status" value="1"/>
</dbReference>
<gene>
    <name evidence="8" type="ORF">WKV53_18255</name>
</gene>
<organism evidence="8 9">
    <name type="scientific">Luteolibacter soli</name>
    <dbReference type="NCBI Taxonomy" id="3135280"/>
    <lineage>
        <taxon>Bacteria</taxon>
        <taxon>Pseudomonadati</taxon>
        <taxon>Verrucomicrobiota</taxon>
        <taxon>Verrucomicrobiia</taxon>
        <taxon>Verrucomicrobiales</taxon>
        <taxon>Verrucomicrobiaceae</taxon>
        <taxon>Luteolibacter</taxon>
    </lineage>
</organism>
<dbReference type="PANTHER" id="PTHR43133:SF51">
    <property type="entry name" value="RNA POLYMERASE SIGMA FACTOR"/>
    <property type="match status" value="1"/>
</dbReference>
<evidence type="ECO:0000313" key="8">
    <source>
        <dbReference type="EMBL" id="MEK7952461.1"/>
    </source>
</evidence>
<evidence type="ECO:0000256" key="2">
    <source>
        <dbReference type="ARBA" id="ARBA00023015"/>
    </source>
</evidence>
<feature type="domain" description="RNA polymerase sigma factor 70 region 4 type 2" evidence="7">
    <location>
        <begin position="136"/>
        <end position="187"/>
    </location>
</feature>
<evidence type="ECO:0000256" key="5">
    <source>
        <dbReference type="SAM" id="MobiDB-lite"/>
    </source>
</evidence>
<keyword evidence="3" id="KW-0731">Sigma factor</keyword>
<accession>A0ABU9AXR4</accession>
<evidence type="ECO:0000256" key="3">
    <source>
        <dbReference type="ARBA" id="ARBA00023082"/>
    </source>
</evidence>
<feature type="domain" description="RNA polymerase sigma-70 region 2" evidence="6">
    <location>
        <begin position="42"/>
        <end position="105"/>
    </location>
</feature>
<name>A0ABU9AXR4_9BACT</name>
<dbReference type="EMBL" id="JBBUKT010000007">
    <property type="protein sequence ID" value="MEK7952461.1"/>
    <property type="molecule type" value="Genomic_DNA"/>
</dbReference>
<reference evidence="8 9" key="1">
    <citation type="submission" date="2024-04" db="EMBL/GenBank/DDBJ databases">
        <title>Luteolibacter sp. isolated from soil.</title>
        <authorList>
            <person name="An J."/>
        </authorList>
    </citation>
    <scope>NUCLEOTIDE SEQUENCE [LARGE SCALE GENOMIC DNA]</scope>
    <source>
        <strain evidence="8 9">Y139</strain>
    </source>
</reference>
<proteinExistence type="inferred from homology"/>
<dbReference type="InterPro" id="IPR013325">
    <property type="entry name" value="RNA_pol_sigma_r2"/>
</dbReference>
<feature type="region of interest" description="Disordered" evidence="5">
    <location>
        <begin position="1"/>
        <end position="23"/>
    </location>
</feature>
<dbReference type="InterPro" id="IPR036388">
    <property type="entry name" value="WH-like_DNA-bd_sf"/>
</dbReference>